<dbReference type="AlphaFoldDB" id="A6G2C0"/>
<accession>A6G2C0</accession>
<dbReference type="RefSeq" id="WP_006970869.1">
    <property type="nucleotide sequence ID" value="NZ_ABCS01000014.1"/>
</dbReference>
<organism evidence="3 4">
    <name type="scientific">Plesiocystis pacifica SIR-1</name>
    <dbReference type="NCBI Taxonomy" id="391625"/>
    <lineage>
        <taxon>Bacteria</taxon>
        <taxon>Pseudomonadati</taxon>
        <taxon>Myxococcota</taxon>
        <taxon>Polyangia</taxon>
        <taxon>Nannocystales</taxon>
        <taxon>Nannocystaceae</taxon>
        <taxon>Plesiocystis</taxon>
    </lineage>
</organism>
<keyword evidence="4" id="KW-1185">Reference proteome</keyword>
<dbReference type="GO" id="GO:0016787">
    <property type="term" value="F:hydrolase activity"/>
    <property type="evidence" value="ECO:0007669"/>
    <property type="project" value="InterPro"/>
</dbReference>
<feature type="transmembrane region" description="Helical" evidence="1">
    <location>
        <begin position="64"/>
        <end position="84"/>
    </location>
</feature>
<evidence type="ECO:0000259" key="2">
    <source>
        <dbReference type="Pfam" id="PF00149"/>
    </source>
</evidence>
<dbReference type="InterPro" id="IPR029052">
    <property type="entry name" value="Metallo-depent_PP-like"/>
</dbReference>
<dbReference type="PANTHER" id="PTHR31302">
    <property type="entry name" value="TRANSMEMBRANE PROTEIN WITH METALLOPHOSPHOESTERASE DOMAIN-RELATED"/>
    <property type="match status" value="1"/>
</dbReference>
<keyword evidence="1" id="KW-0812">Transmembrane</keyword>
<proteinExistence type="predicted"/>
<keyword evidence="1" id="KW-1133">Transmembrane helix</keyword>
<dbReference type="Pfam" id="PF00149">
    <property type="entry name" value="Metallophos"/>
    <property type="match status" value="1"/>
</dbReference>
<reference evidence="3 4" key="1">
    <citation type="submission" date="2007-06" db="EMBL/GenBank/DDBJ databases">
        <authorList>
            <person name="Shimkets L."/>
            <person name="Ferriera S."/>
            <person name="Johnson J."/>
            <person name="Kravitz S."/>
            <person name="Beeson K."/>
            <person name="Sutton G."/>
            <person name="Rogers Y.-H."/>
            <person name="Friedman R."/>
            <person name="Frazier M."/>
            <person name="Venter J.C."/>
        </authorList>
    </citation>
    <scope>NUCLEOTIDE SEQUENCE [LARGE SCALE GENOMIC DNA]</scope>
    <source>
        <strain evidence="3 4">SIR-1</strain>
    </source>
</reference>
<dbReference type="SUPFAM" id="SSF56300">
    <property type="entry name" value="Metallo-dependent phosphatases"/>
    <property type="match status" value="1"/>
</dbReference>
<feature type="transmembrane region" description="Helical" evidence="1">
    <location>
        <begin position="122"/>
        <end position="139"/>
    </location>
</feature>
<evidence type="ECO:0000313" key="3">
    <source>
        <dbReference type="EMBL" id="EDM80089.1"/>
    </source>
</evidence>
<name>A6G2C0_9BACT</name>
<feature type="transmembrane region" description="Helical" evidence="1">
    <location>
        <begin position="6"/>
        <end position="25"/>
    </location>
</feature>
<evidence type="ECO:0000256" key="1">
    <source>
        <dbReference type="SAM" id="Phobius"/>
    </source>
</evidence>
<dbReference type="EMBL" id="ABCS01000014">
    <property type="protein sequence ID" value="EDM80089.1"/>
    <property type="molecule type" value="Genomic_DNA"/>
</dbReference>
<dbReference type="STRING" id="391625.PPSIR1_20719"/>
<feature type="domain" description="Calcineurin-like phosphoesterase" evidence="2">
    <location>
        <begin position="175"/>
        <end position="341"/>
    </location>
</feature>
<dbReference type="Proteomes" id="UP000005801">
    <property type="component" value="Unassembled WGS sequence"/>
</dbReference>
<dbReference type="InterPro" id="IPR004843">
    <property type="entry name" value="Calcineurin-like_PHP"/>
</dbReference>
<keyword evidence="1" id="KW-0472">Membrane</keyword>
<dbReference type="PANTHER" id="PTHR31302:SF21">
    <property type="entry name" value="CALCINEURIN-LIKE PHOSPHOESTERASE DOMAIN-CONTAINING PROTEIN"/>
    <property type="match status" value="1"/>
</dbReference>
<comment type="caution">
    <text evidence="3">The sequence shown here is derived from an EMBL/GenBank/DDBJ whole genome shotgun (WGS) entry which is preliminary data.</text>
</comment>
<protein>
    <submittedName>
        <fullName evidence="3">Putative phosphodiesterase</fullName>
    </submittedName>
</protein>
<sequence>MPELPQVWFAALTALAWLTLVIVAGATRGRQFAGFAGIMLGVHALVSVALWPHLRAWTGELASVATPALLWLQLATFVHFGSLLFPRMRGRAFRAFVSWAGLAWAGAMFLAMPWAVAAALGFTPWGLALPFALGLLGLIQSLRNGRGTTNLVLDGEVVEVLQRQPHGEARSARPLRVVQITDPHLGPFMSVARLRAVAERAVAADPDLVLLTGDYLTMESKGTPGCLAEALAPLKALEGRVYACRGNHDHEAPDMVARELAEAGVRLLIDEAVVVDTPAGPVQIVGMDFEWRDRSAHAQRIAERWPRVPGAQRIVLLHDPGAFKHLVDGDADLVLSGHTHGGQVGLVSLGLPWTAVSLLSKVPDHGFWAKGRNRLYVSRATGHYGFPLRIGVPGEEGVLQVHTAT</sequence>
<dbReference type="InterPro" id="IPR051158">
    <property type="entry name" value="Metallophosphoesterase_sf"/>
</dbReference>
<gene>
    <name evidence="3" type="ORF">PPSIR1_20719</name>
</gene>
<feature type="transmembrane region" description="Helical" evidence="1">
    <location>
        <begin position="32"/>
        <end position="52"/>
    </location>
</feature>
<evidence type="ECO:0000313" key="4">
    <source>
        <dbReference type="Proteomes" id="UP000005801"/>
    </source>
</evidence>
<dbReference type="Gene3D" id="3.60.21.10">
    <property type="match status" value="1"/>
</dbReference>
<dbReference type="OrthoDB" id="9780884at2"/>
<feature type="transmembrane region" description="Helical" evidence="1">
    <location>
        <begin position="96"/>
        <end position="116"/>
    </location>
</feature>
<dbReference type="eggNOG" id="COG1408">
    <property type="taxonomic scope" value="Bacteria"/>
</dbReference>